<accession>A0ABX9I7V8</accession>
<evidence type="ECO:0000313" key="4">
    <source>
        <dbReference type="Proteomes" id="UP000254492"/>
    </source>
</evidence>
<dbReference type="Proteomes" id="UP000254492">
    <property type="component" value="Unassembled WGS sequence"/>
</dbReference>
<evidence type="ECO:0000313" key="3">
    <source>
        <dbReference type="EMBL" id="RDS59396.1"/>
    </source>
</evidence>
<name>A0ABX9I7V8_9LACO</name>
<dbReference type="PRINTS" id="PR00081">
    <property type="entry name" value="GDHRDH"/>
</dbReference>
<keyword evidence="1" id="KW-0560">Oxidoreductase</keyword>
<protein>
    <submittedName>
        <fullName evidence="3">SDR family NAD(P)-dependent oxidoreductase</fullName>
    </submittedName>
</protein>
<proteinExistence type="inferred from homology"/>
<dbReference type="PANTHER" id="PTHR43157:SF31">
    <property type="entry name" value="PHOSPHATIDYLINOSITOL-GLYCAN BIOSYNTHESIS CLASS F PROTEIN"/>
    <property type="match status" value="1"/>
</dbReference>
<keyword evidence="4" id="KW-1185">Reference proteome</keyword>
<evidence type="ECO:0000256" key="1">
    <source>
        <dbReference type="ARBA" id="ARBA00023002"/>
    </source>
</evidence>
<evidence type="ECO:0000256" key="2">
    <source>
        <dbReference type="RuleBase" id="RU000363"/>
    </source>
</evidence>
<dbReference type="Gene3D" id="3.40.50.720">
    <property type="entry name" value="NAD(P)-binding Rossmann-like Domain"/>
    <property type="match status" value="1"/>
</dbReference>
<dbReference type="PANTHER" id="PTHR43157">
    <property type="entry name" value="PHOSPHATIDYLINOSITOL-GLYCAN BIOSYNTHESIS CLASS F PROTEIN-RELATED"/>
    <property type="match status" value="1"/>
</dbReference>
<dbReference type="EMBL" id="QRAY01000009">
    <property type="protein sequence ID" value="RDS59396.1"/>
    <property type="molecule type" value="Genomic_DNA"/>
</dbReference>
<comment type="similarity">
    <text evidence="2">Belongs to the short-chain dehydrogenases/reductases (SDR) family.</text>
</comment>
<dbReference type="Pfam" id="PF00106">
    <property type="entry name" value="adh_short"/>
    <property type="match status" value="1"/>
</dbReference>
<dbReference type="InterPro" id="IPR036291">
    <property type="entry name" value="NAD(P)-bd_dom_sf"/>
</dbReference>
<organism evidence="3 4">
    <name type="scientific">Weissella thailandensis</name>
    <dbReference type="NCBI Taxonomy" id="89061"/>
    <lineage>
        <taxon>Bacteria</taxon>
        <taxon>Bacillati</taxon>
        <taxon>Bacillota</taxon>
        <taxon>Bacilli</taxon>
        <taxon>Lactobacillales</taxon>
        <taxon>Lactobacillaceae</taxon>
        <taxon>Weissella</taxon>
    </lineage>
</organism>
<reference evidence="3 4" key="1">
    <citation type="submission" date="2018-07" db="EMBL/GenBank/DDBJ databases">
        <title>Genome-based reclassification of Weissella jogaejeotgali as Weissella thailandensis.</title>
        <authorList>
            <person name="Chun J."/>
            <person name="Kim B.-Y."/>
            <person name="Kwak M.-J."/>
        </authorList>
    </citation>
    <scope>NUCLEOTIDE SEQUENCE [LARGE SCALE GENOMIC DNA]</scope>
    <source>
        <strain evidence="3 4">KCTC 3751</strain>
    </source>
</reference>
<comment type="caution">
    <text evidence="3">The sequence shown here is derived from an EMBL/GenBank/DDBJ whole genome shotgun (WGS) entry which is preliminary data.</text>
</comment>
<dbReference type="InterPro" id="IPR002347">
    <property type="entry name" value="SDR_fam"/>
</dbReference>
<dbReference type="PRINTS" id="PR00080">
    <property type="entry name" value="SDRFAMILY"/>
</dbReference>
<gene>
    <name evidence="3" type="ORF">DWV05_05785</name>
</gene>
<sequence>MSEIILITGATDGIGKITATELAKKGNHVIIHGRNEQKAKQTVAEIKQQAKQAQVEYLIADLFSLPAVKQMADKFQQKYDHLDVLINNAGAVLDDTRRETDGIENTMALNVLAPFLLNQLLLPSLEKSTDGRIINMSSGTHRQAKPDMNDLNLEKESSGQKRYGISKLFVIWNSQHLAVELQKQGITNVTVNCSHPGAVATKFGQDSDNGFFVNLIYKTASAVSKIPVLGNFGAPEKGAVTNIYLASSDEVKGLTGKFFNNKKQLEEPETKEYTPAREQKIWNYCMKICAPFLED</sequence>
<dbReference type="SUPFAM" id="SSF51735">
    <property type="entry name" value="NAD(P)-binding Rossmann-fold domains"/>
    <property type="match status" value="1"/>
</dbReference>
<dbReference type="RefSeq" id="WP_115471097.1">
    <property type="nucleotide sequence ID" value="NZ_BJEC01000008.1"/>
</dbReference>